<dbReference type="NCBIfam" id="TIGR00955">
    <property type="entry name" value="3a01204"/>
    <property type="match status" value="1"/>
</dbReference>
<feature type="domain" description="PI3K-RBD" evidence="20">
    <location>
        <begin position="195"/>
        <end position="286"/>
    </location>
</feature>
<keyword evidence="7" id="KW-0808">Transferase</keyword>
<dbReference type="Pfam" id="PF02192">
    <property type="entry name" value="PI3K_p85B"/>
    <property type="match status" value="1"/>
</dbReference>
<dbReference type="SUPFAM" id="SSF52540">
    <property type="entry name" value="P-loop containing nucleoside triphosphate hydrolases"/>
    <property type="match status" value="1"/>
</dbReference>
<keyword evidence="8 15" id="KW-0812">Transmembrane</keyword>
<dbReference type="InterPro" id="IPR000403">
    <property type="entry name" value="PI3/4_kinase_cat_dom"/>
</dbReference>
<keyword evidence="5" id="KW-0813">Transport</keyword>
<evidence type="ECO:0000256" key="8">
    <source>
        <dbReference type="ARBA" id="ARBA00022692"/>
    </source>
</evidence>
<dbReference type="InterPro" id="IPR011009">
    <property type="entry name" value="Kinase-like_dom_sf"/>
</dbReference>
<dbReference type="PROSITE" id="PS50893">
    <property type="entry name" value="ABC_TRANSPORTER_2"/>
    <property type="match status" value="1"/>
</dbReference>
<evidence type="ECO:0000256" key="11">
    <source>
        <dbReference type="ARBA" id="ARBA00022840"/>
    </source>
</evidence>
<dbReference type="EC" id="2.7.1.137" evidence="4"/>
<reference evidence="22 23" key="1">
    <citation type="submission" date="2015-09" db="EMBL/GenBank/DDBJ databases">
        <title>Trachymyrmex cornetzi WGS genome.</title>
        <authorList>
            <person name="Nygaard S."/>
            <person name="Hu H."/>
            <person name="Boomsma J."/>
            <person name="Zhang G."/>
        </authorList>
    </citation>
    <scope>NUCLEOTIDE SEQUENCE [LARGE SCALE GENOMIC DNA]</scope>
    <source>
        <strain evidence="22">Tcor2-1</strain>
        <tissue evidence="22">Whole body</tissue>
    </source>
</reference>
<evidence type="ECO:0000256" key="1">
    <source>
        <dbReference type="ARBA" id="ARBA00001498"/>
    </source>
</evidence>
<evidence type="ECO:0000313" key="22">
    <source>
        <dbReference type="EMBL" id="KYN19244.1"/>
    </source>
</evidence>
<dbReference type="Gene3D" id="1.25.40.70">
    <property type="entry name" value="Phosphatidylinositol 3-kinase, accessory domain (PIK)"/>
    <property type="match status" value="1"/>
</dbReference>
<evidence type="ECO:0000313" key="23">
    <source>
        <dbReference type="Proteomes" id="UP000078492"/>
    </source>
</evidence>
<dbReference type="SMART" id="SM00146">
    <property type="entry name" value="PI3Kc"/>
    <property type="match status" value="1"/>
</dbReference>
<sequence length="1704" mass="193869">MVHGNIPNAYKYNFWAERPGDAHEPAVVELTCLMPNGVVIPFEINRNITLDQIKEDLWDEASKYPLHGTLKDAPSYVFSCINSNAEIEELRDETRRLCDIKPFCSVLKVIEREGIKSDRNLDSQIGVLIGKGLHEFAALKNSEVNDFRWKMRLLGDDVALSRQKRCWTEKVHYQFPSRIAPTSTVPKNIETRLKDGNIVLVTKFEKSEVAFTFQIAHTTTPPELIEAILNKRANTLKTRGEQPNDFTLKVCGQEEYLIGDNIPLIQFCYIQDCLAKDIMPTLVTLSKQSVPVDQDNAFDNPDVDTLQRTKPSSSTLTLRKKGKHISAWKIEEPFVFTVNGISRLNCDAAHRTVEIGLQAGLFHGGKSLCESQKTKEIIVSSDGSCEWEETLKFDIKVRDIPRMARLCFVLYEISKTAKGLKSRRLIRDSKQELFINPLCWANTTIYDFKSQLKTGAMTLYTWTYAEDIQNDDLLHPLGTVVSNPHIDRAAALMLTFPNYGKDQCVLYPTPEKMVEYAQTLREQSNERLAKDELNQESDVGSQQLEQLRLLADRDPLHELHEQEKKTMWALRHHCLREIPTLLAKLLQCVEWNDHREVAEATALIQQWPKLPVEKALELLDYAYADQNVRNFAVRCLRDVTDDDLSLYLLQLAQALKHENYLACPLTEFLLKRALNNQRIGHFLFWHLRSEMQVGAVSVRFGLILEAYCRGSQQHMLSLFKQMKCLEKLRSVSQQVKLKKDRKAALQGFQDIILEPHCQEAISDVLNPLDPSFRWNRIKIEKCRLMDSKMRPLWLVFENSDPFGEDIYLILKHGDDLRQDMLTLQMLRIMDKLWKKEGLDLRMNPYGCISTENRVGMIEVVLNAETIANIQKEKGTFSATAAFRRGSLLAWLKDHNHTEAALNKAIEEFTLSCAGYCVATYVLGIADRHSDNIMVKKTGQLFHVDFGHILGHFKEKFGFRRERVPFVLTNDFVHVINKGQTKKGHAAEFQRFQNHCEQAFLVLRQHGGLILSLFAMMISTGLPELSSEKDLNYLRDTLYNEYIQMHLNEDNEGNTLHDGNSENSFDLKPISSLSTAADFNNESFGNNITYTWSNVNVYCSVRNDRIWDRLMFRSRKFVAQKHILKDAYGVAYPGELLVIMGASGAGKTTLLNALTFRLANGLSASGLMAANGRRISPGVLTSRMAYVQQDDLFVGTLTVTEHLMFQAAVRMDRQIPRNQRIKRVNEVINELALSKCRNTVIGIPGRMKGLSGGEMKRLSFASEVLTDPPLMLCDEPTSGLDSFMAHQVVSILKALADNSTARGKTIIVTLHQPSSELFALFDKILLMAEGRVAFMGTAAQACTFFKTLGAPCPSNYNPADFFVQVLAVVPGREQTCKHAIETTCDTFRRSEYGTNIVLKAEAVHGEFEDTLRRFNHSKNSSRSVYKASWCEQFRAVLWRSWLSVIKEPILIKVRFLQTIMVSLLIGVIYFGQRIDQDGVMNINGALFIFLTNMTFQNVFAVINVFCAELPIFLREHKNGMYRTDVYFICKTLAEAPIFLAIPMIFTAIVYPMIGLYPDVKHFFVATAVVTLVGNVSTSFGYLISCISNRISVALSVGPPVIIPFLLFGGFFLNTASVPSYFVWFSYLSWFRYGNEALLINQWSEVDSIACTRSNVTCPKSGRTILQTFNFKEEDFWMDIICLFALIIAFRFLAFFALLSKTFRSK</sequence>
<name>A0A195E2Y4_9HYME</name>
<evidence type="ECO:0000259" key="17">
    <source>
        <dbReference type="PROSITE" id="PS50893"/>
    </source>
</evidence>
<dbReference type="InterPro" id="IPR027417">
    <property type="entry name" value="P-loop_NTPase"/>
</dbReference>
<dbReference type="InterPro" id="IPR017871">
    <property type="entry name" value="ABC_transporter-like_CS"/>
</dbReference>
<feature type="domain" description="PI3K/PI4K catalytic" evidence="16">
    <location>
        <begin position="778"/>
        <end position="1074"/>
    </location>
</feature>
<dbReference type="Gene3D" id="2.60.40.150">
    <property type="entry name" value="C2 domain"/>
    <property type="match status" value="1"/>
</dbReference>
<evidence type="ECO:0000256" key="3">
    <source>
        <dbReference type="ARBA" id="ARBA00005814"/>
    </source>
</evidence>
<dbReference type="SMART" id="SM00142">
    <property type="entry name" value="PI3K_C2"/>
    <property type="match status" value="1"/>
</dbReference>
<dbReference type="Proteomes" id="UP000078492">
    <property type="component" value="Unassembled WGS sequence"/>
</dbReference>
<dbReference type="GO" id="GO:0005942">
    <property type="term" value="C:phosphatidylinositol 3-kinase complex"/>
    <property type="evidence" value="ECO:0007669"/>
    <property type="project" value="TreeGrafter"/>
</dbReference>
<dbReference type="Gene3D" id="3.10.20.770">
    <property type="match status" value="1"/>
</dbReference>
<dbReference type="InterPro" id="IPR000341">
    <property type="entry name" value="PI3K_Ras-bd_dom"/>
</dbReference>
<feature type="domain" description="PIK helical" evidence="19">
    <location>
        <begin position="533"/>
        <end position="710"/>
    </location>
</feature>
<dbReference type="Pfam" id="PF00792">
    <property type="entry name" value="PI3K_C2"/>
    <property type="match status" value="1"/>
</dbReference>
<dbReference type="GO" id="GO:0050920">
    <property type="term" value="P:regulation of chemotaxis"/>
    <property type="evidence" value="ECO:0007669"/>
    <property type="project" value="UniProtKB-ARBA"/>
</dbReference>
<dbReference type="PROSITE" id="PS00916">
    <property type="entry name" value="PI3_4_KINASE_2"/>
    <property type="match status" value="1"/>
</dbReference>
<proteinExistence type="inferred from homology"/>
<feature type="transmembrane region" description="Helical" evidence="15">
    <location>
        <begin position="1483"/>
        <end position="1512"/>
    </location>
</feature>
<dbReference type="FunFam" id="3.10.20.770:FF:000005">
    <property type="entry name" value="Phosphatidylinositol 4,5-bisphosphate 3-kinase catalytic subunit"/>
    <property type="match status" value="1"/>
</dbReference>
<evidence type="ECO:0000256" key="14">
    <source>
        <dbReference type="PROSITE-ProRule" id="PRU00880"/>
    </source>
</evidence>
<dbReference type="STRING" id="471704.A0A195E2Y4"/>
<evidence type="ECO:0000256" key="5">
    <source>
        <dbReference type="ARBA" id="ARBA00022448"/>
    </source>
</evidence>
<dbReference type="PROSITE" id="PS00211">
    <property type="entry name" value="ABC_TRANSPORTER_1"/>
    <property type="match status" value="1"/>
</dbReference>
<comment type="subcellular location">
    <subcellularLocation>
        <location evidence="2">Membrane</location>
        <topology evidence="2">Multi-pass membrane protein</topology>
    </subcellularLocation>
</comment>
<evidence type="ECO:0000259" key="20">
    <source>
        <dbReference type="PROSITE" id="PS51546"/>
    </source>
</evidence>
<dbReference type="SMART" id="SM00143">
    <property type="entry name" value="PI3K_p85B"/>
    <property type="match status" value="1"/>
</dbReference>
<dbReference type="CDD" id="cd08693">
    <property type="entry name" value="C2_PI3K_class_I_beta_delta"/>
    <property type="match status" value="1"/>
</dbReference>
<evidence type="ECO:0000256" key="12">
    <source>
        <dbReference type="ARBA" id="ARBA00022989"/>
    </source>
</evidence>
<dbReference type="Gene3D" id="3.40.50.300">
    <property type="entry name" value="P-loop containing nucleotide triphosphate hydrolases"/>
    <property type="match status" value="1"/>
</dbReference>
<evidence type="ECO:0000259" key="19">
    <source>
        <dbReference type="PROSITE" id="PS51545"/>
    </source>
</evidence>
<dbReference type="PROSITE" id="PS50290">
    <property type="entry name" value="PI3_4_KINASE_3"/>
    <property type="match status" value="1"/>
</dbReference>
<dbReference type="SMART" id="SM00145">
    <property type="entry name" value="PI3Ka"/>
    <property type="match status" value="1"/>
</dbReference>
<dbReference type="PROSITE" id="PS00915">
    <property type="entry name" value="PI3_4_KINASE_1"/>
    <property type="match status" value="1"/>
</dbReference>
<dbReference type="PANTHER" id="PTHR10048:SF118">
    <property type="entry name" value="PI-3 KINASE"/>
    <property type="match status" value="1"/>
</dbReference>
<dbReference type="InterPro" id="IPR042236">
    <property type="entry name" value="PI3K_accessory_sf"/>
</dbReference>
<gene>
    <name evidence="22" type="ORF">ALC57_08421</name>
</gene>
<dbReference type="SMART" id="SM00382">
    <property type="entry name" value="AAA"/>
    <property type="match status" value="1"/>
</dbReference>
<dbReference type="InterPro" id="IPR003593">
    <property type="entry name" value="AAA+_ATPase"/>
</dbReference>
<dbReference type="GO" id="GO:0005737">
    <property type="term" value="C:cytoplasm"/>
    <property type="evidence" value="ECO:0007669"/>
    <property type="project" value="UniProtKB-ARBA"/>
</dbReference>
<feature type="transmembrane region" description="Helical" evidence="15">
    <location>
        <begin position="1589"/>
        <end position="1611"/>
    </location>
</feature>
<dbReference type="GO" id="GO:0031409">
    <property type="term" value="F:pigment binding"/>
    <property type="evidence" value="ECO:0007669"/>
    <property type="project" value="UniProtKB-KW"/>
</dbReference>
<feature type="transmembrane region" description="Helical" evidence="15">
    <location>
        <begin position="1561"/>
        <end position="1582"/>
    </location>
</feature>
<dbReference type="InterPro" id="IPR013525">
    <property type="entry name" value="ABC2_TM"/>
</dbReference>
<dbReference type="GO" id="GO:0005524">
    <property type="term" value="F:ATP binding"/>
    <property type="evidence" value="ECO:0007669"/>
    <property type="project" value="UniProtKB-KW"/>
</dbReference>
<evidence type="ECO:0000256" key="13">
    <source>
        <dbReference type="ARBA" id="ARBA00023136"/>
    </source>
</evidence>
<dbReference type="GO" id="GO:0016887">
    <property type="term" value="F:ATP hydrolysis activity"/>
    <property type="evidence" value="ECO:0007669"/>
    <property type="project" value="InterPro"/>
</dbReference>
<dbReference type="InterPro" id="IPR015433">
    <property type="entry name" value="PI3/4_kinase"/>
</dbReference>
<dbReference type="PROSITE" id="PS51547">
    <property type="entry name" value="C2_PI3K"/>
    <property type="match status" value="1"/>
</dbReference>
<dbReference type="InterPro" id="IPR003113">
    <property type="entry name" value="PI3K_ABD"/>
</dbReference>
<dbReference type="SUPFAM" id="SSF49562">
    <property type="entry name" value="C2 domain (Calcium/lipid-binding domain, CaLB)"/>
    <property type="match status" value="1"/>
</dbReference>
<dbReference type="InterPro" id="IPR005284">
    <property type="entry name" value="Pigment_permease/Abcg"/>
</dbReference>
<dbReference type="GO" id="GO:0140359">
    <property type="term" value="F:ABC-type transporter activity"/>
    <property type="evidence" value="ECO:0007669"/>
    <property type="project" value="InterPro"/>
</dbReference>
<dbReference type="SUPFAM" id="SSF48371">
    <property type="entry name" value="ARM repeat"/>
    <property type="match status" value="1"/>
</dbReference>
<dbReference type="InterPro" id="IPR036940">
    <property type="entry name" value="PI3/4_kinase_cat_sf"/>
</dbReference>
<dbReference type="GO" id="GO:0035005">
    <property type="term" value="F:1-phosphatidylinositol-4-phosphate 3-kinase activity"/>
    <property type="evidence" value="ECO:0007669"/>
    <property type="project" value="TreeGrafter"/>
</dbReference>
<keyword evidence="6" id="KW-0608">Pigment</keyword>
<dbReference type="Gene3D" id="3.30.1010.10">
    <property type="entry name" value="Phosphatidylinositol 3-kinase Catalytic Subunit, Chain A, domain 4"/>
    <property type="match status" value="1"/>
</dbReference>
<dbReference type="InterPro" id="IPR002420">
    <property type="entry name" value="PI3K-type_C2_dom"/>
</dbReference>
<dbReference type="GO" id="GO:0016303">
    <property type="term" value="F:1-phosphatidylinositol-3-kinase activity"/>
    <property type="evidence" value="ECO:0007669"/>
    <property type="project" value="UniProtKB-EC"/>
</dbReference>
<dbReference type="PROSITE" id="PS51545">
    <property type="entry name" value="PIK_HELICAL"/>
    <property type="match status" value="1"/>
</dbReference>
<feature type="transmembrane region" description="Helical" evidence="15">
    <location>
        <begin position="1674"/>
        <end position="1697"/>
    </location>
</feature>
<keyword evidence="11" id="KW-0067">ATP-binding</keyword>
<dbReference type="Pfam" id="PF00613">
    <property type="entry name" value="PI3Ka"/>
    <property type="match status" value="1"/>
</dbReference>
<dbReference type="PROSITE" id="PS51546">
    <property type="entry name" value="PI3K_RBD"/>
    <property type="match status" value="1"/>
</dbReference>
<feature type="domain" description="PI3K-ABD" evidence="18">
    <location>
        <begin position="24"/>
        <end position="113"/>
    </location>
</feature>
<dbReference type="Pfam" id="PF19055">
    <property type="entry name" value="ABC2_membrane_7"/>
    <property type="match status" value="1"/>
</dbReference>
<dbReference type="Pfam" id="PF00005">
    <property type="entry name" value="ABC_tran"/>
    <property type="match status" value="1"/>
</dbReference>
<comment type="similarity">
    <text evidence="14">Belongs to the PI3/PI4-kinase family.</text>
</comment>
<protein>
    <recommendedName>
        <fullName evidence="4">phosphatidylinositol 3-kinase</fullName>
        <ecNumber evidence="4">2.7.1.137</ecNumber>
    </recommendedName>
</protein>
<keyword evidence="23" id="KW-1185">Reference proteome</keyword>
<dbReference type="SUPFAM" id="SSF54236">
    <property type="entry name" value="Ubiquitin-like"/>
    <property type="match status" value="1"/>
</dbReference>
<feature type="transmembrane region" description="Helical" evidence="15">
    <location>
        <begin position="1524"/>
        <end position="1549"/>
    </location>
</feature>
<dbReference type="GO" id="GO:0048015">
    <property type="term" value="P:phosphatidylinositol-mediated signaling"/>
    <property type="evidence" value="ECO:0007669"/>
    <property type="project" value="TreeGrafter"/>
</dbReference>
<dbReference type="SMART" id="SM00144">
    <property type="entry name" value="PI3K_rbd"/>
    <property type="match status" value="1"/>
</dbReference>
<evidence type="ECO:0000256" key="2">
    <source>
        <dbReference type="ARBA" id="ARBA00004141"/>
    </source>
</evidence>
<dbReference type="InterPro" id="IPR003439">
    <property type="entry name" value="ABC_transporter-like_ATP-bd"/>
</dbReference>
<feature type="domain" description="ABC transporter" evidence="17">
    <location>
        <begin position="1100"/>
        <end position="1353"/>
    </location>
</feature>
<dbReference type="GO" id="GO:0043491">
    <property type="term" value="P:phosphatidylinositol 3-kinase/protein kinase B signal transduction"/>
    <property type="evidence" value="ECO:0007669"/>
    <property type="project" value="TreeGrafter"/>
</dbReference>
<dbReference type="InterPro" id="IPR029071">
    <property type="entry name" value="Ubiquitin-like_domsf"/>
</dbReference>
<dbReference type="PROSITE" id="PS51544">
    <property type="entry name" value="PI3K_ABD"/>
    <property type="match status" value="1"/>
</dbReference>
<dbReference type="FunFam" id="1.10.1070.11:FF:000001">
    <property type="entry name" value="Phosphatidylinositol 4,5-bisphosphate 3-kinase catalytic subunit"/>
    <property type="match status" value="1"/>
</dbReference>
<dbReference type="GO" id="GO:0032060">
    <property type="term" value="P:bleb assembly"/>
    <property type="evidence" value="ECO:0007669"/>
    <property type="project" value="UniProtKB-ARBA"/>
</dbReference>
<dbReference type="GO" id="GO:0016477">
    <property type="term" value="P:cell migration"/>
    <property type="evidence" value="ECO:0007669"/>
    <property type="project" value="TreeGrafter"/>
</dbReference>
<dbReference type="InterPro" id="IPR018936">
    <property type="entry name" value="PI3/4_kinase_CS"/>
</dbReference>
<organism evidence="22 23">
    <name type="scientific">Trachymyrmex cornetzi</name>
    <dbReference type="NCBI Taxonomy" id="471704"/>
    <lineage>
        <taxon>Eukaryota</taxon>
        <taxon>Metazoa</taxon>
        <taxon>Ecdysozoa</taxon>
        <taxon>Arthropoda</taxon>
        <taxon>Hexapoda</taxon>
        <taxon>Insecta</taxon>
        <taxon>Pterygota</taxon>
        <taxon>Neoptera</taxon>
        <taxon>Endopterygota</taxon>
        <taxon>Hymenoptera</taxon>
        <taxon>Apocrita</taxon>
        <taxon>Aculeata</taxon>
        <taxon>Formicoidea</taxon>
        <taxon>Formicidae</taxon>
        <taxon>Myrmicinae</taxon>
        <taxon>Trachymyrmex</taxon>
    </lineage>
</organism>
<dbReference type="Pfam" id="PF00454">
    <property type="entry name" value="PI3_PI4_kinase"/>
    <property type="match status" value="1"/>
</dbReference>
<dbReference type="EMBL" id="KQ979763">
    <property type="protein sequence ID" value="KYN19244.1"/>
    <property type="molecule type" value="Genomic_DNA"/>
</dbReference>
<evidence type="ECO:0000256" key="6">
    <source>
        <dbReference type="ARBA" id="ARBA00022474"/>
    </source>
</evidence>
<comment type="catalytic activity">
    <reaction evidence="1">
        <text>a 1,2-diacyl-sn-glycero-3-phospho-(1D-myo-inositol) + ATP = a 1,2-diacyl-sn-glycero-3-phospho-(1D-myo-inositol-3-phosphate) + ADP + H(+)</text>
        <dbReference type="Rhea" id="RHEA:12709"/>
        <dbReference type="ChEBI" id="CHEBI:15378"/>
        <dbReference type="ChEBI" id="CHEBI:30616"/>
        <dbReference type="ChEBI" id="CHEBI:57880"/>
        <dbReference type="ChEBI" id="CHEBI:58088"/>
        <dbReference type="ChEBI" id="CHEBI:456216"/>
        <dbReference type="EC" id="2.7.1.137"/>
    </reaction>
</comment>
<dbReference type="Gene3D" id="1.10.1070.11">
    <property type="entry name" value="Phosphatidylinositol 3-/4-kinase, catalytic domain"/>
    <property type="match status" value="1"/>
</dbReference>
<dbReference type="PANTHER" id="PTHR10048">
    <property type="entry name" value="PHOSPHATIDYLINOSITOL KINASE"/>
    <property type="match status" value="1"/>
</dbReference>
<dbReference type="GO" id="GO:0005886">
    <property type="term" value="C:plasma membrane"/>
    <property type="evidence" value="ECO:0007669"/>
    <property type="project" value="TreeGrafter"/>
</dbReference>
<keyword evidence="13 15" id="KW-0472">Membrane</keyword>
<dbReference type="InterPro" id="IPR035892">
    <property type="entry name" value="C2_domain_sf"/>
</dbReference>
<evidence type="ECO:0000259" key="21">
    <source>
        <dbReference type="PROSITE" id="PS51547"/>
    </source>
</evidence>
<dbReference type="FunFam" id="3.30.1010.10:FF:000008">
    <property type="entry name" value="Phosphatidylinositol 4,5-bisphosphate 3-kinase catalytic subunit gamma"/>
    <property type="match status" value="1"/>
</dbReference>
<evidence type="ECO:0000259" key="18">
    <source>
        <dbReference type="PROSITE" id="PS51544"/>
    </source>
</evidence>
<dbReference type="SUPFAM" id="SSF56112">
    <property type="entry name" value="Protein kinase-like (PK-like)"/>
    <property type="match status" value="1"/>
</dbReference>
<dbReference type="InterPro" id="IPR001263">
    <property type="entry name" value="PI3K_accessory_dom"/>
</dbReference>
<evidence type="ECO:0000256" key="10">
    <source>
        <dbReference type="ARBA" id="ARBA00022777"/>
    </source>
</evidence>
<dbReference type="InterPro" id="IPR043926">
    <property type="entry name" value="ABCG_dom"/>
</dbReference>
<dbReference type="Pfam" id="PF00794">
    <property type="entry name" value="PI3K_rbd"/>
    <property type="match status" value="1"/>
</dbReference>
<keyword evidence="9" id="KW-0547">Nucleotide-binding</keyword>
<evidence type="ECO:0000256" key="4">
    <source>
        <dbReference type="ARBA" id="ARBA00012073"/>
    </source>
</evidence>
<comment type="similarity">
    <text evidence="3">Belongs to the ABC transporter superfamily. ABCG family. Eye pigment precursor importer (TC 3.A.1.204) subfamily.</text>
</comment>
<evidence type="ECO:0000256" key="15">
    <source>
        <dbReference type="SAM" id="Phobius"/>
    </source>
</evidence>
<feature type="domain" description="C2 PI3K-type" evidence="21">
    <location>
        <begin position="330"/>
        <end position="497"/>
    </location>
</feature>
<keyword evidence="12 15" id="KW-1133">Transmembrane helix</keyword>
<evidence type="ECO:0000259" key="16">
    <source>
        <dbReference type="PROSITE" id="PS50290"/>
    </source>
</evidence>
<dbReference type="CDD" id="cd03213">
    <property type="entry name" value="ABCG_EPDR"/>
    <property type="match status" value="1"/>
</dbReference>
<dbReference type="Pfam" id="PF01061">
    <property type="entry name" value="ABC2_membrane"/>
    <property type="match status" value="1"/>
</dbReference>
<dbReference type="FunFam" id="2.60.40.150:FF:000046">
    <property type="entry name" value="Phosphatidylinositol 4,5-bisphosphate 3-kinase catalytic subunit"/>
    <property type="match status" value="1"/>
</dbReference>
<accession>A0A195E2Y4</accession>
<dbReference type="InterPro" id="IPR016024">
    <property type="entry name" value="ARM-type_fold"/>
</dbReference>
<keyword evidence="10 22" id="KW-0418">Kinase</keyword>
<evidence type="ECO:0000256" key="9">
    <source>
        <dbReference type="ARBA" id="ARBA00022741"/>
    </source>
</evidence>
<evidence type="ECO:0000256" key="7">
    <source>
        <dbReference type="ARBA" id="ARBA00022679"/>
    </source>
</evidence>